<feature type="active site" description="Charge relay system" evidence="6">
    <location>
        <position position="181"/>
    </location>
</feature>
<dbReference type="Pfam" id="PF00082">
    <property type="entry name" value="Peptidase_S8"/>
    <property type="match status" value="1"/>
</dbReference>
<dbReference type="InterPro" id="IPR023828">
    <property type="entry name" value="Peptidase_S8_Ser-AS"/>
</dbReference>
<reference evidence="11" key="1">
    <citation type="journal article" date="2020" name="Stud. Mycol.">
        <title>101 Dothideomycetes genomes: a test case for predicting lifestyles and emergence of pathogens.</title>
        <authorList>
            <person name="Haridas S."/>
            <person name="Albert R."/>
            <person name="Binder M."/>
            <person name="Bloem J."/>
            <person name="Labutti K."/>
            <person name="Salamov A."/>
            <person name="Andreopoulos B."/>
            <person name="Baker S."/>
            <person name="Barry K."/>
            <person name="Bills G."/>
            <person name="Bluhm B."/>
            <person name="Cannon C."/>
            <person name="Castanera R."/>
            <person name="Culley D."/>
            <person name="Daum C."/>
            <person name="Ezra D."/>
            <person name="Gonzalez J."/>
            <person name="Henrissat B."/>
            <person name="Kuo A."/>
            <person name="Liang C."/>
            <person name="Lipzen A."/>
            <person name="Lutzoni F."/>
            <person name="Magnuson J."/>
            <person name="Mondo S."/>
            <person name="Nolan M."/>
            <person name="Ohm R."/>
            <person name="Pangilinan J."/>
            <person name="Park H.-J."/>
            <person name="Ramirez L."/>
            <person name="Alfaro M."/>
            <person name="Sun H."/>
            <person name="Tritt A."/>
            <person name="Yoshinaga Y."/>
            <person name="Zwiers L.-H."/>
            <person name="Turgeon B."/>
            <person name="Goodwin S."/>
            <person name="Spatafora J."/>
            <person name="Crous P."/>
            <person name="Grigoriev I."/>
        </authorList>
    </citation>
    <scope>NUCLEOTIDE SEQUENCE</scope>
    <source>
        <strain evidence="11">CBS 675.92</strain>
    </source>
</reference>
<name>A0A6A5TJK0_9PLEO</name>
<protein>
    <submittedName>
        <fullName evidence="11">Subtilisin-like serine protease-like protein PR1A</fullName>
    </submittedName>
</protein>
<dbReference type="InterPro" id="IPR050131">
    <property type="entry name" value="Peptidase_S8_subtilisin-like"/>
</dbReference>
<dbReference type="GO" id="GO:0004252">
    <property type="term" value="F:serine-type endopeptidase activity"/>
    <property type="evidence" value="ECO:0007669"/>
    <property type="project" value="UniProtKB-UniRule"/>
</dbReference>
<evidence type="ECO:0000256" key="7">
    <source>
        <dbReference type="RuleBase" id="RU003355"/>
    </source>
</evidence>
<organism evidence="11 12">
    <name type="scientific">Byssothecium circinans</name>
    <dbReference type="NCBI Taxonomy" id="147558"/>
    <lineage>
        <taxon>Eukaryota</taxon>
        <taxon>Fungi</taxon>
        <taxon>Dikarya</taxon>
        <taxon>Ascomycota</taxon>
        <taxon>Pezizomycotina</taxon>
        <taxon>Dothideomycetes</taxon>
        <taxon>Pleosporomycetidae</taxon>
        <taxon>Pleosporales</taxon>
        <taxon>Massarineae</taxon>
        <taxon>Massarinaceae</taxon>
        <taxon>Byssothecium</taxon>
    </lineage>
</organism>
<sequence>MQLSLVLALLPAVVIGAPLVTPRAGTVIPGKYIVKFKESEVSTSAVEKAIGRLNKAPQHVYSIGKWKGFAAEISDDILKIIQADPNVEYIEKDAVINAFEDEEPLEKRAYVTQNSAPWGLARISRTGTGSSSYTYDDSAGANTCAYIIDTGIYTSHADFEGRATFLANYAGDGSNSDGNGHGTHVAGTIGSKTYGVAKKTRLFAVKVLNASGSGTNSGVIAGINYVASDSQTRSGCANGFVANLSLGGGKSTAVNSAAASTVSAGVFLAVAAGNDGANAANYSPASEPSAFTVGATDSSDRLASFSNYGSVVDILAPGVSILSTWNNGGTNTISGTSMAAPHIAGLGAYLLGLEGKTTPAALGSRIQSLSTKNRITGVPSGTVNYLAFNGNPSA</sequence>
<dbReference type="AlphaFoldDB" id="A0A6A5TJK0"/>
<keyword evidence="4 6" id="KW-0378">Hydrolase</keyword>
<accession>A0A6A5TJK0</accession>
<comment type="similarity">
    <text evidence="1 6 7">Belongs to the peptidase S8 family.</text>
</comment>
<evidence type="ECO:0000256" key="1">
    <source>
        <dbReference type="ARBA" id="ARBA00011073"/>
    </source>
</evidence>
<dbReference type="PANTHER" id="PTHR43806">
    <property type="entry name" value="PEPTIDASE S8"/>
    <property type="match status" value="1"/>
</dbReference>
<feature type="domain" description="Peptidase S8/S53" evidence="9">
    <location>
        <begin position="147"/>
        <end position="366"/>
    </location>
</feature>
<evidence type="ECO:0000256" key="8">
    <source>
        <dbReference type="SAM" id="SignalP"/>
    </source>
</evidence>
<evidence type="ECO:0000259" key="9">
    <source>
        <dbReference type="Pfam" id="PF00082"/>
    </source>
</evidence>
<dbReference type="SUPFAM" id="SSF54897">
    <property type="entry name" value="Protease propeptides/inhibitors"/>
    <property type="match status" value="1"/>
</dbReference>
<feature type="signal peptide" evidence="8">
    <location>
        <begin position="1"/>
        <end position="16"/>
    </location>
</feature>
<dbReference type="OrthoDB" id="206201at2759"/>
<dbReference type="InterPro" id="IPR015500">
    <property type="entry name" value="Peptidase_S8_subtilisin-rel"/>
</dbReference>
<evidence type="ECO:0000313" key="11">
    <source>
        <dbReference type="EMBL" id="KAF1950986.1"/>
    </source>
</evidence>
<dbReference type="InterPro" id="IPR037045">
    <property type="entry name" value="S8pro/Inhibitor_I9_sf"/>
</dbReference>
<dbReference type="InterPro" id="IPR022398">
    <property type="entry name" value="Peptidase_S8_His-AS"/>
</dbReference>
<dbReference type="InterPro" id="IPR036852">
    <property type="entry name" value="Peptidase_S8/S53_dom_sf"/>
</dbReference>
<dbReference type="PROSITE" id="PS51892">
    <property type="entry name" value="SUBTILASE"/>
    <property type="match status" value="1"/>
</dbReference>
<dbReference type="PROSITE" id="PS00138">
    <property type="entry name" value="SUBTILASE_SER"/>
    <property type="match status" value="1"/>
</dbReference>
<dbReference type="PROSITE" id="PS00136">
    <property type="entry name" value="SUBTILASE_ASP"/>
    <property type="match status" value="1"/>
</dbReference>
<keyword evidence="5 6" id="KW-0720">Serine protease</keyword>
<feature type="domain" description="Inhibitor I9" evidence="10">
    <location>
        <begin position="31"/>
        <end position="95"/>
    </location>
</feature>
<gene>
    <name evidence="11" type="ORF">CC80DRAFT_528700</name>
</gene>
<dbReference type="FunFam" id="3.40.50.200:FF:000014">
    <property type="entry name" value="Proteinase K"/>
    <property type="match status" value="1"/>
</dbReference>
<evidence type="ECO:0000256" key="3">
    <source>
        <dbReference type="ARBA" id="ARBA00022729"/>
    </source>
</evidence>
<dbReference type="GO" id="GO:0006508">
    <property type="term" value="P:proteolysis"/>
    <property type="evidence" value="ECO:0007669"/>
    <property type="project" value="UniProtKB-KW"/>
</dbReference>
<dbReference type="InterPro" id="IPR034193">
    <property type="entry name" value="PCSK9_ProteinaseK-like"/>
</dbReference>
<feature type="active site" description="Charge relay system" evidence="6">
    <location>
        <position position="149"/>
    </location>
</feature>
<dbReference type="PRINTS" id="PR00723">
    <property type="entry name" value="SUBTILISIN"/>
</dbReference>
<dbReference type="PANTHER" id="PTHR43806:SF58">
    <property type="entry name" value="ALKALINE PROTEASE 1-RELATED"/>
    <property type="match status" value="1"/>
</dbReference>
<dbReference type="GO" id="GO:0005576">
    <property type="term" value="C:extracellular region"/>
    <property type="evidence" value="ECO:0007669"/>
    <property type="project" value="UniProtKB-ARBA"/>
</dbReference>
<dbReference type="PROSITE" id="PS00137">
    <property type="entry name" value="SUBTILASE_HIS"/>
    <property type="match status" value="1"/>
</dbReference>
<evidence type="ECO:0000256" key="2">
    <source>
        <dbReference type="ARBA" id="ARBA00022670"/>
    </source>
</evidence>
<dbReference type="EMBL" id="ML977021">
    <property type="protein sequence ID" value="KAF1950986.1"/>
    <property type="molecule type" value="Genomic_DNA"/>
</dbReference>
<feature type="chain" id="PRO_5025689749" evidence="8">
    <location>
        <begin position="17"/>
        <end position="394"/>
    </location>
</feature>
<dbReference type="Gene3D" id="3.30.70.80">
    <property type="entry name" value="Peptidase S8 propeptide/proteinase inhibitor I9"/>
    <property type="match status" value="1"/>
</dbReference>
<evidence type="ECO:0000256" key="4">
    <source>
        <dbReference type="ARBA" id="ARBA00022801"/>
    </source>
</evidence>
<evidence type="ECO:0000256" key="6">
    <source>
        <dbReference type="PROSITE-ProRule" id="PRU01240"/>
    </source>
</evidence>
<proteinExistence type="inferred from homology"/>
<dbReference type="InterPro" id="IPR010259">
    <property type="entry name" value="S8pro/Inhibitor_I9"/>
</dbReference>
<dbReference type="CDD" id="cd04077">
    <property type="entry name" value="Peptidases_S8_PCSK9_ProteinaseK_like"/>
    <property type="match status" value="1"/>
</dbReference>
<dbReference type="SUPFAM" id="SSF52743">
    <property type="entry name" value="Subtilisin-like"/>
    <property type="match status" value="1"/>
</dbReference>
<dbReference type="Proteomes" id="UP000800035">
    <property type="component" value="Unassembled WGS sequence"/>
</dbReference>
<evidence type="ECO:0000259" key="10">
    <source>
        <dbReference type="Pfam" id="PF05922"/>
    </source>
</evidence>
<keyword evidence="3 8" id="KW-0732">Signal</keyword>
<evidence type="ECO:0000313" key="12">
    <source>
        <dbReference type="Proteomes" id="UP000800035"/>
    </source>
</evidence>
<keyword evidence="2 6" id="KW-0645">Protease</keyword>
<evidence type="ECO:0000256" key="5">
    <source>
        <dbReference type="ARBA" id="ARBA00022825"/>
    </source>
</evidence>
<keyword evidence="12" id="KW-1185">Reference proteome</keyword>
<dbReference type="Gene3D" id="3.40.50.200">
    <property type="entry name" value="Peptidase S8/S53 domain"/>
    <property type="match status" value="1"/>
</dbReference>
<dbReference type="InterPro" id="IPR000209">
    <property type="entry name" value="Peptidase_S8/S53_dom"/>
</dbReference>
<feature type="active site" description="Charge relay system" evidence="6">
    <location>
        <position position="337"/>
    </location>
</feature>
<dbReference type="Pfam" id="PF05922">
    <property type="entry name" value="Inhibitor_I9"/>
    <property type="match status" value="1"/>
</dbReference>
<dbReference type="InterPro" id="IPR023827">
    <property type="entry name" value="Peptidase_S8_Asp-AS"/>
</dbReference>